<dbReference type="Pfam" id="PF02786">
    <property type="entry name" value="CPSase_L_D2"/>
    <property type="match status" value="1"/>
</dbReference>
<dbReference type="Proteomes" id="UP000572680">
    <property type="component" value="Unassembled WGS sequence"/>
</dbReference>
<keyword evidence="4" id="KW-1185">Reference proteome</keyword>
<reference evidence="3 4" key="1">
    <citation type="submission" date="2020-08" db="EMBL/GenBank/DDBJ databases">
        <title>Genomic Encyclopedia of Type Strains, Phase IV (KMG-IV): sequencing the most valuable type-strain genomes for metagenomic binning, comparative biology and taxonomic classification.</title>
        <authorList>
            <person name="Goeker M."/>
        </authorList>
    </citation>
    <scope>NUCLEOTIDE SEQUENCE [LARGE SCALE GENOMIC DNA]</scope>
    <source>
        <strain evidence="3 4">DSM 44197</strain>
    </source>
</reference>
<gene>
    <name evidence="3" type="ORF">HNR61_001868</name>
</gene>
<dbReference type="InterPro" id="IPR005479">
    <property type="entry name" value="CPAse_ATP-bd"/>
</dbReference>
<sequence>MASRRSAQLELDVDLPVLILRTRRYPLHHGTLGAARSLGRAGVEVHALLETRANPTAWSRHLHRGQPWCVESDAPGKLLAHLRSVARDIGRRAMLVTVDDASALFAAAHAPLLQDDFVLPAPPPDLPRRVADKAELTDLCRRHDIAHPPSRVAGDLREIDEAIDRLGLPLIAKWARPWQLPVGCPSTLVVGDRSQALRLGGENGTAALTLAGPVVLQRIVGGDGDDWFYQGYFDESSTCLFGGAGRKLLARPAKNGHTVVGQWVANPELEEHACALVKQLGYRGVVDLDFRYDRDTRTYHLVDFNPRLGAQFRLFHDLQGLDIARVQHLHLSGRPVPPIRPAYGRTLLVENHYLQNAVVRPVRCATLPGRLRQADELAWLAADDLMPLLPLAWQNIVAATSKLGRRVRRPR</sequence>
<dbReference type="GO" id="GO:0046872">
    <property type="term" value="F:metal ion binding"/>
    <property type="evidence" value="ECO:0007669"/>
    <property type="project" value="InterPro"/>
</dbReference>
<dbReference type="RefSeq" id="WP_182842705.1">
    <property type="nucleotide sequence ID" value="NZ_BAAALP010000035.1"/>
</dbReference>
<evidence type="ECO:0000313" key="3">
    <source>
        <dbReference type="EMBL" id="MBA8950255.1"/>
    </source>
</evidence>
<name>A0A7W3LLC4_ACTNM</name>
<keyword evidence="1" id="KW-0547">Nucleotide-binding</keyword>
<dbReference type="GO" id="GO:0005524">
    <property type="term" value="F:ATP binding"/>
    <property type="evidence" value="ECO:0007669"/>
    <property type="project" value="UniProtKB-UniRule"/>
</dbReference>
<dbReference type="PROSITE" id="PS50975">
    <property type="entry name" value="ATP_GRASP"/>
    <property type="match status" value="1"/>
</dbReference>
<comment type="caution">
    <text evidence="3">The sequence shown here is derived from an EMBL/GenBank/DDBJ whole genome shotgun (WGS) entry which is preliminary data.</text>
</comment>
<protein>
    <submittedName>
        <fullName evidence="3">Putative ATP-grasp superfamily ATP-dependent carboligase</fullName>
    </submittedName>
</protein>
<dbReference type="AlphaFoldDB" id="A0A7W3LLC4"/>
<dbReference type="Gene3D" id="3.30.470.20">
    <property type="entry name" value="ATP-grasp fold, B domain"/>
    <property type="match status" value="1"/>
</dbReference>
<evidence type="ECO:0000259" key="2">
    <source>
        <dbReference type="PROSITE" id="PS50975"/>
    </source>
</evidence>
<evidence type="ECO:0000313" key="4">
    <source>
        <dbReference type="Proteomes" id="UP000572680"/>
    </source>
</evidence>
<keyword evidence="1" id="KW-0067">ATP-binding</keyword>
<proteinExistence type="predicted"/>
<dbReference type="GO" id="GO:0016874">
    <property type="term" value="F:ligase activity"/>
    <property type="evidence" value="ECO:0007669"/>
    <property type="project" value="UniProtKB-KW"/>
</dbReference>
<dbReference type="EMBL" id="JACJIA010000002">
    <property type="protein sequence ID" value="MBA8950255.1"/>
    <property type="molecule type" value="Genomic_DNA"/>
</dbReference>
<dbReference type="SUPFAM" id="SSF56059">
    <property type="entry name" value="Glutathione synthetase ATP-binding domain-like"/>
    <property type="match status" value="1"/>
</dbReference>
<evidence type="ECO:0000256" key="1">
    <source>
        <dbReference type="PROSITE-ProRule" id="PRU00409"/>
    </source>
</evidence>
<organism evidence="3 4">
    <name type="scientific">Actinomadura namibiensis</name>
    <dbReference type="NCBI Taxonomy" id="182080"/>
    <lineage>
        <taxon>Bacteria</taxon>
        <taxon>Bacillati</taxon>
        <taxon>Actinomycetota</taxon>
        <taxon>Actinomycetes</taxon>
        <taxon>Streptosporangiales</taxon>
        <taxon>Thermomonosporaceae</taxon>
        <taxon>Actinomadura</taxon>
    </lineage>
</organism>
<dbReference type="InterPro" id="IPR011761">
    <property type="entry name" value="ATP-grasp"/>
</dbReference>
<keyword evidence="3" id="KW-0436">Ligase</keyword>
<accession>A0A7W3LLC4</accession>
<feature type="domain" description="ATP-grasp" evidence="2">
    <location>
        <begin position="137"/>
        <end position="332"/>
    </location>
</feature>